<accession>A0AAV6SUV1</accession>
<protein>
    <submittedName>
        <fullName evidence="2">Uncharacterized protein</fullName>
    </submittedName>
</protein>
<name>A0AAV6SUV1_SOLSE</name>
<sequence>MTDRLARERRLVRDDESRGRRTSAHSERRWKLAAGGKPSERFTHNLTKTLVDVVGFYRRASTLCRKPRHHFAVM</sequence>
<keyword evidence="3" id="KW-1185">Reference proteome</keyword>
<feature type="compositionally biased region" description="Basic and acidic residues" evidence="1">
    <location>
        <begin position="1"/>
        <end position="30"/>
    </location>
</feature>
<proteinExistence type="predicted"/>
<dbReference type="EMBL" id="JAGKHQ010000003">
    <property type="protein sequence ID" value="KAG7520862.1"/>
    <property type="molecule type" value="Genomic_DNA"/>
</dbReference>
<evidence type="ECO:0000313" key="3">
    <source>
        <dbReference type="Proteomes" id="UP000693946"/>
    </source>
</evidence>
<reference evidence="2 3" key="1">
    <citation type="journal article" date="2021" name="Sci. Rep.">
        <title>Chromosome anchoring in Senegalese sole (Solea senegalensis) reveals sex-associated markers and genome rearrangements in flatfish.</title>
        <authorList>
            <person name="Guerrero-Cozar I."/>
            <person name="Gomez-Garrido J."/>
            <person name="Berbel C."/>
            <person name="Martinez-Blanch J.F."/>
            <person name="Alioto T."/>
            <person name="Claros M.G."/>
            <person name="Gagnaire P.A."/>
            <person name="Manchado M."/>
        </authorList>
    </citation>
    <scope>NUCLEOTIDE SEQUENCE [LARGE SCALE GENOMIC DNA]</scope>
    <source>
        <strain evidence="2">Sse05_10M</strain>
    </source>
</reference>
<feature type="region of interest" description="Disordered" evidence="1">
    <location>
        <begin position="1"/>
        <end position="32"/>
    </location>
</feature>
<organism evidence="2 3">
    <name type="scientific">Solea senegalensis</name>
    <name type="common">Senegalese sole</name>
    <dbReference type="NCBI Taxonomy" id="28829"/>
    <lineage>
        <taxon>Eukaryota</taxon>
        <taxon>Metazoa</taxon>
        <taxon>Chordata</taxon>
        <taxon>Craniata</taxon>
        <taxon>Vertebrata</taxon>
        <taxon>Euteleostomi</taxon>
        <taxon>Actinopterygii</taxon>
        <taxon>Neopterygii</taxon>
        <taxon>Teleostei</taxon>
        <taxon>Neoteleostei</taxon>
        <taxon>Acanthomorphata</taxon>
        <taxon>Carangaria</taxon>
        <taxon>Pleuronectiformes</taxon>
        <taxon>Pleuronectoidei</taxon>
        <taxon>Soleidae</taxon>
        <taxon>Solea</taxon>
    </lineage>
</organism>
<evidence type="ECO:0000313" key="2">
    <source>
        <dbReference type="EMBL" id="KAG7520862.1"/>
    </source>
</evidence>
<gene>
    <name evidence="2" type="ORF">JOB18_037438</name>
</gene>
<dbReference type="AlphaFoldDB" id="A0AAV6SUV1"/>
<evidence type="ECO:0000256" key="1">
    <source>
        <dbReference type="SAM" id="MobiDB-lite"/>
    </source>
</evidence>
<dbReference type="Proteomes" id="UP000693946">
    <property type="component" value="Linkage Group LG11"/>
</dbReference>
<comment type="caution">
    <text evidence="2">The sequence shown here is derived from an EMBL/GenBank/DDBJ whole genome shotgun (WGS) entry which is preliminary data.</text>
</comment>